<accession>A0A3P3YGL9</accession>
<dbReference type="GO" id="GO:0005829">
    <property type="term" value="C:cytosol"/>
    <property type="evidence" value="ECO:0007669"/>
    <property type="project" value="TreeGrafter"/>
</dbReference>
<evidence type="ECO:0000256" key="4">
    <source>
        <dbReference type="SAM" id="MobiDB-lite"/>
    </source>
</evidence>
<dbReference type="InterPro" id="IPR001611">
    <property type="entry name" value="Leu-rich_rpt"/>
</dbReference>
<keyword evidence="5" id="KW-0812">Transmembrane</keyword>
<dbReference type="SUPFAM" id="SSF52047">
    <property type="entry name" value="RNI-like"/>
    <property type="match status" value="1"/>
</dbReference>
<keyword evidence="5" id="KW-1133">Transmembrane helix</keyword>
<sequence>MSPCSADRFEAVLLALQSRSPPRHVDLSCAGLTFAAVRLLAERLACNRSVRVLLLKGNCLGDRGAMLIASMLKRNRALRRLDLSRNCIGPKGVQALCAALDASAGTLTNLDLSYNGIMSDGAQYVAQSLRQPSSALRWLSVRHNALGDAGITSIADSLHNHRTLVFLNLSRNQMTWRGARAVSRALQRNQTLDVIDLSDNDIRERGAAQIARCLPGAHIKGLLIARSALHDDGVRVLLELSASLTSLDVSGNGLTRDILGDLRRVQLPILKATIVDGHVAMCGDGERVVDVSKPAPLPPVEAVQSRQPTSDPSLSTSSSSWAPVPSPSLAVPLPGLAAPRQDQARRAGRVPSDKARVASRNEYDPQVMTKPRRISPAMETAEKCIALHTALLDNADMVEVPVGVAGDKDSVASGPTVTSIVACICSQWAVVAGFYMTSKVKDRMSIVRVDDVLQVASTIWIAVLLAGLLHLVYAYWKQRDAAFCMNIRITTTLCMAWFALVMCLLAVDYTL</sequence>
<feature type="transmembrane region" description="Helical" evidence="5">
    <location>
        <begin position="452"/>
        <end position="475"/>
    </location>
</feature>
<keyword evidence="6" id="KW-0496">Mitochondrion</keyword>
<evidence type="ECO:0000256" key="5">
    <source>
        <dbReference type="SAM" id="Phobius"/>
    </source>
</evidence>
<evidence type="ECO:0000256" key="1">
    <source>
        <dbReference type="ARBA" id="ARBA00022468"/>
    </source>
</evidence>
<keyword evidence="2" id="KW-0433">Leucine-rich repeat</keyword>
<feature type="compositionally biased region" description="Low complexity" evidence="4">
    <location>
        <begin position="308"/>
        <end position="339"/>
    </location>
</feature>
<dbReference type="GO" id="GO:0005096">
    <property type="term" value="F:GTPase activator activity"/>
    <property type="evidence" value="ECO:0007669"/>
    <property type="project" value="UniProtKB-KW"/>
</dbReference>
<dbReference type="InterPro" id="IPR027038">
    <property type="entry name" value="RanGap"/>
</dbReference>
<feature type="compositionally biased region" description="Basic and acidic residues" evidence="4">
    <location>
        <begin position="351"/>
        <end position="363"/>
    </location>
</feature>
<evidence type="ECO:0000256" key="2">
    <source>
        <dbReference type="ARBA" id="ARBA00022614"/>
    </source>
</evidence>
<dbReference type="PANTHER" id="PTHR24113">
    <property type="entry name" value="RAN GTPASE-ACTIVATING PROTEIN 1"/>
    <property type="match status" value="1"/>
</dbReference>
<dbReference type="GO" id="GO:0005634">
    <property type="term" value="C:nucleus"/>
    <property type="evidence" value="ECO:0007669"/>
    <property type="project" value="TreeGrafter"/>
</dbReference>
<reference evidence="6 7" key="1">
    <citation type="submission" date="2018-03" db="EMBL/GenBank/DDBJ databases">
        <authorList>
            <person name="Fogelqvist J."/>
        </authorList>
    </citation>
    <scope>NUCLEOTIDE SEQUENCE [LARGE SCALE GENOMIC DNA]</scope>
</reference>
<keyword evidence="3" id="KW-0677">Repeat</keyword>
<dbReference type="PANTHER" id="PTHR24113:SF12">
    <property type="entry name" value="RAN GTPASE-ACTIVATING PROTEIN 1"/>
    <property type="match status" value="1"/>
</dbReference>
<dbReference type="Pfam" id="PF13516">
    <property type="entry name" value="LRR_6"/>
    <property type="match status" value="7"/>
</dbReference>
<keyword evidence="5" id="KW-0472">Membrane</keyword>
<dbReference type="InterPro" id="IPR032675">
    <property type="entry name" value="LRR_dom_sf"/>
</dbReference>
<dbReference type="EMBL" id="OVEO01000011">
    <property type="protein sequence ID" value="SPQ99100.1"/>
    <property type="molecule type" value="Genomic_DNA"/>
</dbReference>
<name>A0A3P3YGL9_PLABS</name>
<dbReference type="AlphaFoldDB" id="A0A3P3YGL9"/>
<feature type="region of interest" description="Disordered" evidence="4">
    <location>
        <begin position="292"/>
        <end position="363"/>
    </location>
</feature>
<organism evidence="6 7">
    <name type="scientific">Plasmodiophora brassicae</name>
    <name type="common">Clubroot disease agent</name>
    <dbReference type="NCBI Taxonomy" id="37360"/>
    <lineage>
        <taxon>Eukaryota</taxon>
        <taxon>Sar</taxon>
        <taxon>Rhizaria</taxon>
        <taxon>Endomyxa</taxon>
        <taxon>Phytomyxea</taxon>
        <taxon>Plasmodiophorida</taxon>
        <taxon>Plasmodiophoridae</taxon>
        <taxon>Plasmodiophora</taxon>
    </lineage>
</organism>
<evidence type="ECO:0000313" key="6">
    <source>
        <dbReference type="EMBL" id="SPQ99100.1"/>
    </source>
</evidence>
<dbReference type="Proteomes" id="UP000290189">
    <property type="component" value="Unassembled WGS sequence"/>
</dbReference>
<dbReference type="Gene3D" id="3.80.10.10">
    <property type="entry name" value="Ribonuclease Inhibitor"/>
    <property type="match status" value="2"/>
</dbReference>
<feature type="transmembrane region" description="Helical" evidence="5">
    <location>
        <begin position="487"/>
        <end position="507"/>
    </location>
</feature>
<dbReference type="GO" id="GO:0048471">
    <property type="term" value="C:perinuclear region of cytoplasm"/>
    <property type="evidence" value="ECO:0007669"/>
    <property type="project" value="TreeGrafter"/>
</dbReference>
<geneLocation type="mitochondrion" evidence="6"/>
<dbReference type="GO" id="GO:0006913">
    <property type="term" value="P:nucleocytoplasmic transport"/>
    <property type="evidence" value="ECO:0007669"/>
    <property type="project" value="TreeGrafter"/>
</dbReference>
<protein>
    <submittedName>
        <fullName evidence="6">Uncharacterized protein</fullName>
    </submittedName>
</protein>
<dbReference type="GO" id="GO:0031267">
    <property type="term" value="F:small GTPase binding"/>
    <property type="evidence" value="ECO:0007669"/>
    <property type="project" value="TreeGrafter"/>
</dbReference>
<keyword evidence="1" id="KW-0343">GTPase activation</keyword>
<gene>
    <name evidence="6" type="ORF">PLBR_LOCUS6315</name>
</gene>
<dbReference type="SMART" id="SM00368">
    <property type="entry name" value="LRR_RI"/>
    <property type="match status" value="6"/>
</dbReference>
<evidence type="ECO:0000313" key="7">
    <source>
        <dbReference type="Proteomes" id="UP000290189"/>
    </source>
</evidence>
<evidence type="ECO:0000256" key="3">
    <source>
        <dbReference type="ARBA" id="ARBA00022737"/>
    </source>
</evidence>
<proteinExistence type="predicted"/>